<accession>A0A9W9RNJ2</accession>
<dbReference type="EMBL" id="JAPZBR010000002">
    <property type="protein sequence ID" value="KAJ5362149.1"/>
    <property type="molecule type" value="Genomic_DNA"/>
</dbReference>
<dbReference type="Pfam" id="PF07690">
    <property type="entry name" value="MFS_1"/>
    <property type="match status" value="1"/>
</dbReference>
<sequence length="471" mass="50898">MIRTRVEKRPPWGHAWRSSNSFIISTMSLAIFTDELLFAFMLPLLPTVLEQRIGLDPSVTQRFTSIFLAEGAFVSVISSPIFGSIADAISSEKTLLLFLLVLTLISTACLSLTNHLTWLFVGRFFQCLTSNGIWIVGMSTMAENIGSEHMGKIAGLTSTLTAAGTTGGPILAGLLFELGGYWCAWMGPTAFLLFDITMRLLMIEKQDKPEQGEQNSDRDPLLENQSTRSNDDESNSSTSPEGQGWHFYRLIFRQSRFSSGVFCAFVFALLIGSIESTLAVHIRSTFGWGALHVGLLLACIQGPGIVLAAPVGWMKDKIGSRFPTAVGFLGLSPFLLFAGIPGSKLFQGTTDNLWAEPLYVVCMALIGCLLSLLNGVGTMQATETIDILEAENPGVSGPNGGYARALSITNTSWMAGLMTGPLLAELITGNFDYFKLQCCLGGISFVAGIMALAFLGSPVPKFAEEVYEDEA</sequence>
<dbReference type="GO" id="GO:0016020">
    <property type="term" value="C:membrane"/>
    <property type="evidence" value="ECO:0007669"/>
    <property type="project" value="UniProtKB-SubCell"/>
</dbReference>
<comment type="caution">
    <text evidence="9">The sequence shown here is derived from an EMBL/GenBank/DDBJ whole genome shotgun (WGS) entry which is preliminary data.</text>
</comment>
<dbReference type="SUPFAM" id="SSF103473">
    <property type="entry name" value="MFS general substrate transporter"/>
    <property type="match status" value="1"/>
</dbReference>
<evidence type="ECO:0000259" key="8">
    <source>
        <dbReference type="PROSITE" id="PS50850"/>
    </source>
</evidence>
<dbReference type="Proteomes" id="UP001148299">
    <property type="component" value="Unassembled WGS sequence"/>
</dbReference>
<gene>
    <name evidence="9" type="ORF">N7541_002993</name>
</gene>
<keyword evidence="2" id="KW-0813">Transport</keyword>
<feature type="transmembrane region" description="Helical" evidence="7">
    <location>
        <begin position="358"/>
        <end position="376"/>
    </location>
</feature>
<dbReference type="InterPro" id="IPR011701">
    <property type="entry name" value="MFS"/>
</dbReference>
<evidence type="ECO:0000256" key="3">
    <source>
        <dbReference type="ARBA" id="ARBA00022692"/>
    </source>
</evidence>
<evidence type="ECO:0000313" key="10">
    <source>
        <dbReference type="Proteomes" id="UP001148299"/>
    </source>
</evidence>
<feature type="compositionally biased region" description="Basic and acidic residues" evidence="6">
    <location>
        <begin position="207"/>
        <end position="221"/>
    </location>
</feature>
<evidence type="ECO:0000256" key="7">
    <source>
        <dbReference type="SAM" id="Phobius"/>
    </source>
</evidence>
<keyword evidence="4 7" id="KW-1133">Transmembrane helix</keyword>
<feature type="transmembrane region" description="Helical" evidence="7">
    <location>
        <begin position="433"/>
        <end position="455"/>
    </location>
</feature>
<dbReference type="InterPro" id="IPR020846">
    <property type="entry name" value="MFS_dom"/>
</dbReference>
<feature type="region of interest" description="Disordered" evidence="6">
    <location>
        <begin position="207"/>
        <end position="241"/>
    </location>
</feature>
<evidence type="ECO:0000256" key="1">
    <source>
        <dbReference type="ARBA" id="ARBA00004141"/>
    </source>
</evidence>
<dbReference type="PROSITE" id="PS50850">
    <property type="entry name" value="MFS"/>
    <property type="match status" value="1"/>
</dbReference>
<feature type="transmembrane region" description="Helical" evidence="7">
    <location>
        <begin position="286"/>
        <end position="313"/>
    </location>
</feature>
<evidence type="ECO:0000256" key="4">
    <source>
        <dbReference type="ARBA" id="ARBA00022989"/>
    </source>
</evidence>
<evidence type="ECO:0000256" key="5">
    <source>
        <dbReference type="ARBA" id="ARBA00023136"/>
    </source>
</evidence>
<dbReference type="InterPro" id="IPR050930">
    <property type="entry name" value="MFS_Vesicular_Transporter"/>
</dbReference>
<feature type="domain" description="Major facilitator superfamily (MFS) profile" evidence="8">
    <location>
        <begin position="23"/>
        <end position="459"/>
    </location>
</feature>
<feature type="transmembrane region" description="Helical" evidence="7">
    <location>
        <begin position="257"/>
        <end position="274"/>
    </location>
</feature>
<evidence type="ECO:0000256" key="6">
    <source>
        <dbReference type="SAM" id="MobiDB-lite"/>
    </source>
</evidence>
<dbReference type="AlphaFoldDB" id="A0A9W9RNJ2"/>
<keyword evidence="3 7" id="KW-0812">Transmembrane</keyword>
<feature type="transmembrane region" description="Helical" evidence="7">
    <location>
        <begin position="65"/>
        <end position="83"/>
    </location>
</feature>
<organism evidence="9 10">
    <name type="scientific">Penicillium brevicompactum</name>
    <dbReference type="NCBI Taxonomy" id="5074"/>
    <lineage>
        <taxon>Eukaryota</taxon>
        <taxon>Fungi</taxon>
        <taxon>Dikarya</taxon>
        <taxon>Ascomycota</taxon>
        <taxon>Pezizomycotina</taxon>
        <taxon>Eurotiomycetes</taxon>
        <taxon>Eurotiomycetidae</taxon>
        <taxon>Eurotiales</taxon>
        <taxon>Aspergillaceae</taxon>
        <taxon>Penicillium</taxon>
    </lineage>
</organism>
<reference evidence="9" key="2">
    <citation type="journal article" date="2023" name="IMA Fungus">
        <title>Comparative genomic study of the Penicillium genus elucidates a diverse pangenome and 15 lateral gene transfer events.</title>
        <authorList>
            <person name="Petersen C."/>
            <person name="Sorensen T."/>
            <person name="Nielsen M.R."/>
            <person name="Sondergaard T.E."/>
            <person name="Sorensen J.L."/>
            <person name="Fitzpatrick D.A."/>
            <person name="Frisvad J.C."/>
            <person name="Nielsen K.L."/>
        </authorList>
    </citation>
    <scope>NUCLEOTIDE SEQUENCE</scope>
    <source>
        <strain evidence="9">IBT 35675</strain>
    </source>
</reference>
<keyword evidence="5 7" id="KW-0472">Membrane</keyword>
<evidence type="ECO:0000256" key="2">
    <source>
        <dbReference type="ARBA" id="ARBA00022448"/>
    </source>
</evidence>
<name>A0A9W9RNJ2_PENBR</name>
<reference evidence="9" key="1">
    <citation type="submission" date="2022-12" db="EMBL/GenBank/DDBJ databases">
        <authorList>
            <person name="Petersen C."/>
        </authorList>
    </citation>
    <scope>NUCLEOTIDE SEQUENCE</scope>
    <source>
        <strain evidence="9">IBT 35675</strain>
    </source>
</reference>
<proteinExistence type="predicted"/>
<dbReference type="GO" id="GO:0022857">
    <property type="term" value="F:transmembrane transporter activity"/>
    <property type="evidence" value="ECO:0007669"/>
    <property type="project" value="InterPro"/>
</dbReference>
<comment type="subcellular location">
    <subcellularLocation>
        <location evidence="1">Membrane</location>
        <topology evidence="1">Multi-pass membrane protein</topology>
    </subcellularLocation>
</comment>
<feature type="transmembrane region" description="Helical" evidence="7">
    <location>
        <begin position="95"/>
        <end position="114"/>
    </location>
</feature>
<evidence type="ECO:0000313" key="9">
    <source>
        <dbReference type="EMBL" id="KAJ5362149.1"/>
    </source>
</evidence>
<dbReference type="PANTHER" id="PTHR23506:SF35">
    <property type="entry name" value="MAJOR FACILITATOR SUPERFAMILY (MFS) PROFILE DOMAIN-CONTAINING PROTEIN-RELATED"/>
    <property type="match status" value="1"/>
</dbReference>
<protein>
    <submittedName>
        <fullName evidence="9">Major facilitator superfamily domain-containing protein</fullName>
    </submittedName>
</protein>
<feature type="transmembrane region" description="Helical" evidence="7">
    <location>
        <begin position="325"/>
        <end position="346"/>
    </location>
</feature>
<dbReference type="Gene3D" id="1.20.1250.20">
    <property type="entry name" value="MFS general substrate transporter like domains"/>
    <property type="match status" value="2"/>
</dbReference>
<dbReference type="InterPro" id="IPR036259">
    <property type="entry name" value="MFS_trans_sf"/>
</dbReference>
<dbReference type="PANTHER" id="PTHR23506">
    <property type="entry name" value="GH10249P"/>
    <property type="match status" value="1"/>
</dbReference>
<feature type="transmembrane region" description="Helical" evidence="7">
    <location>
        <begin position="182"/>
        <end position="201"/>
    </location>
</feature>
<feature type="transmembrane region" description="Helical" evidence="7">
    <location>
        <begin position="21"/>
        <end position="45"/>
    </location>
</feature>
<keyword evidence="10" id="KW-1185">Reference proteome</keyword>